<keyword evidence="3" id="KW-1185">Reference proteome</keyword>
<evidence type="ECO:0000313" key="3">
    <source>
        <dbReference type="Proteomes" id="UP001052655"/>
    </source>
</evidence>
<dbReference type="Proteomes" id="UP001052655">
    <property type="component" value="Unassembled WGS sequence"/>
</dbReference>
<evidence type="ECO:0000256" key="1">
    <source>
        <dbReference type="SAM" id="MobiDB-lite"/>
    </source>
</evidence>
<protein>
    <submittedName>
        <fullName evidence="2">Uncharacterized protein</fullName>
    </submittedName>
</protein>
<proteinExistence type="predicted"/>
<comment type="caution">
    <text evidence="2">The sequence shown here is derived from an EMBL/GenBank/DDBJ whole genome shotgun (WGS) entry which is preliminary data.</text>
</comment>
<sequence>MSSSSSRERWGKSGLPSAIVLWTDLVRIGSYMDGLLTTTRKPSYIGIILKLCRSREDGSREDGSREEGPEESGPEERGRQGWP</sequence>
<reference evidence="2" key="1">
    <citation type="submission" date="2024-05" db="EMBL/GenBank/DDBJ databases">
        <title>Whole genome shotgun sequence of Streptomyces daghestanicus NBRC 12762.</title>
        <authorList>
            <person name="Komaki H."/>
            <person name="Tamura T."/>
        </authorList>
    </citation>
    <scope>NUCLEOTIDE SEQUENCE</scope>
    <source>
        <strain evidence="2">NBRC 12762</strain>
    </source>
</reference>
<feature type="compositionally biased region" description="Basic and acidic residues" evidence="1">
    <location>
        <begin position="55"/>
        <end position="67"/>
    </location>
</feature>
<organism evidence="2 3">
    <name type="scientific">Streptomyces daghestanicus</name>
    <dbReference type="NCBI Taxonomy" id="66885"/>
    <lineage>
        <taxon>Bacteria</taxon>
        <taxon>Bacillati</taxon>
        <taxon>Actinomycetota</taxon>
        <taxon>Actinomycetes</taxon>
        <taxon>Kitasatosporales</taxon>
        <taxon>Streptomycetaceae</taxon>
        <taxon>Streptomyces</taxon>
    </lineage>
</organism>
<accession>A0ABQ3Q1Y0</accession>
<name>A0ABQ3Q1Y0_9ACTN</name>
<dbReference type="EMBL" id="BNDX01000008">
    <property type="protein sequence ID" value="GHI31254.1"/>
    <property type="molecule type" value="Genomic_DNA"/>
</dbReference>
<evidence type="ECO:0000313" key="2">
    <source>
        <dbReference type="EMBL" id="GHI31254.1"/>
    </source>
</evidence>
<feature type="region of interest" description="Disordered" evidence="1">
    <location>
        <begin position="55"/>
        <end position="83"/>
    </location>
</feature>
<feature type="compositionally biased region" description="Basic and acidic residues" evidence="1">
    <location>
        <begin position="74"/>
        <end position="83"/>
    </location>
</feature>
<gene>
    <name evidence="2" type="ORF">Sdagh_29840</name>
</gene>